<dbReference type="EMBL" id="JASFZW010000002">
    <property type="protein sequence ID" value="KAK2079614.1"/>
    <property type="molecule type" value="Genomic_DNA"/>
</dbReference>
<dbReference type="AlphaFoldDB" id="A0AAD9IM06"/>
<protein>
    <submittedName>
        <fullName evidence="1">Uncharacterized protein</fullName>
    </submittedName>
</protein>
<evidence type="ECO:0000313" key="2">
    <source>
        <dbReference type="Proteomes" id="UP001255856"/>
    </source>
</evidence>
<accession>A0AAD9IM06</accession>
<gene>
    <name evidence="1" type="ORF">QBZ16_002009</name>
</gene>
<reference evidence="1" key="1">
    <citation type="submission" date="2021-01" db="EMBL/GenBank/DDBJ databases">
        <authorList>
            <person name="Eckstrom K.M.E."/>
        </authorList>
    </citation>
    <scope>NUCLEOTIDE SEQUENCE</scope>
    <source>
        <strain evidence="1">UVCC 0001</strain>
    </source>
</reference>
<name>A0AAD9IM06_PROWI</name>
<organism evidence="1 2">
    <name type="scientific">Prototheca wickerhamii</name>
    <dbReference type="NCBI Taxonomy" id="3111"/>
    <lineage>
        <taxon>Eukaryota</taxon>
        <taxon>Viridiplantae</taxon>
        <taxon>Chlorophyta</taxon>
        <taxon>core chlorophytes</taxon>
        <taxon>Trebouxiophyceae</taxon>
        <taxon>Chlorellales</taxon>
        <taxon>Chlorellaceae</taxon>
        <taxon>Prototheca</taxon>
    </lineage>
</organism>
<comment type="caution">
    <text evidence="1">The sequence shown here is derived from an EMBL/GenBank/DDBJ whole genome shotgun (WGS) entry which is preliminary data.</text>
</comment>
<dbReference type="Proteomes" id="UP001255856">
    <property type="component" value="Unassembled WGS sequence"/>
</dbReference>
<keyword evidence="2" id="KW-1185">Reference proteome</keyword>
<sequence>MHMEPVDLGHPGVKGLHVRLTMMRSKDKHRQLDIILQTAEWTEGGKQDRAQLLSSTAACTQLFSMAVKG</sequence>
<proteinExistence type="predicted"/>
<evidence type="ECO:0000313" key="1">
    <source>
        <dbReference type="EMBL" id="KAK2079614.1"/>
    </source>
</evidence>